<feature type="transmembrane region" description="Helical" evidence="7">
    <location>
        <begin position="140"/>
        <end position="162"/>
    </location>
</feature>
<dbReference type="PANTHER" id="PTHR43370">
    <property type="entry name" value="SUGAR ABC TRANSPORTER INTEGRAL MEMBRANE PROTEIN-RELATED"/>
    <property type="match status" value="1"/>
</dbReference>
<dbReference type="GO" id="GO:0022857">
    <property type="term" value="F:transmembrane transporter activity"/>
    <property type="evidence" value="ECO:0007669"/>
    <property type="project" value="InterPro"/>
</dbReference>
<evidence type="ECO:0000256" key="7">
    <source>
        <dbReference type="SAM" id="Phobius"/>
    </source>
</evidence>
<dbReference type="AlphaFoldDB" id="A0AAU2VQR4"/>
<feature type="transmembrane region" description="Helical" evidence="7">
    <location>
        <begin position="26"/>
        <end position="48"/>
    </location>
</feature>
<dbReference type="EMBL" id="CP108313">
    <property type="protein sequence ID" value="WTW69229.1"/>
    <property type="molecule type" value="Genomic_DNA"/>
</dbReference>
<gene>
    <name evidence="8" type="ORF">OG398_13590</name>
</gene>
<accession>A0AAU2VQR4</accession>
<evidence type="ECO:0000256" key="1">
    <source>
        <dbReference type="ARBA" id="ARBA00004651"/>
    </source>
</evidence>
<feature type="transmembrane region" description="Helical" evidence="7">
    <location>
        <begin position="85"/>
        <end position="104"/>
    </location>
</feature>
<sequence length="429" mass="44443">MTVTATSTPPPAARKVSGGKGGRTRLSFPVVLLIIAGVLLALSAVRAITGAQDVTSAGQISAALAMAVPIGLAGLGGLWSERAGVVNIGLEGMMILGTFFGAWAGWQTNPWLGVLAGVVGGMLGGLLHAVATVTFGVDHIISGIAINILALGFTTYFAKLWFNSGEAAVKGGSPKQSPPADDITSVTIPGLSDWLHSVEKHHWFFVSDLAGVLGGIVTNVSLLTIVAVVLFAVTFFVLWKTAFGLRLRSCGENPVAAESLGVNVYTYKYIAVIVSGGMAGLGGAFLSLVTSHIYNEGQTGGRGYIGLAAMIFGNWRPGGLAMGAGLFGFADALQLRNGGESVHALLLLLVVALAGIAAWKLYRKSFVQGAVSAVVAAAILVWYLATDTVPTEFVSATPYVVTLLVLSLSAQRLRMPKADGMRYRKGQGK</sequence>
<comment type="subcellular location">
    <subcellularLocation>
        <location evidence="1">Cell membrane</location>
        <topology evidence="1">Multi-pass membrane protein</topology>
    </subcellularLocation>
</comment>
<reference evidence="8" key="1">
    <citation type="submission" date="2022-10" db="EMBL/GenBank/DDBJ databases">
        <title>The complete genomes of actinobacterial strains from the NBC collection.</title>
        <authorList>
            <person name="Joergensen T.S."/>
            <person name="Alvarez Arevalo M."/>
            <person name="Sterndorff E.B."/>
            <person name="Faurdal D."/>
            <person name="Vuksanovic O."/>
            <person name="Mourched A.-S."/>
            <person name="Charusanti P."/>
            <person name="Shaw S."/>
            <person name="Blin K."/>
            <person name="Weber T."/>
        </authorList>
    </citation>
    <scope>NUCLEOTIDE SEQUENCE</scope>
    <source>
        <strain evidence="8">NBC_00008</strain>
    </source>
</reference>
<dbReference type="CDD" id="cd06580">
    <property type="entry name" value="TM_PBP1_transp_TpRbsC_like"/>
    <property type="match status" value="1"/>
</dbReference>
<feature type="region of interest" description="Disordered" evidence="6">
    <location>
        <begin position="1"/>
        <end position="21"/>
    </location>
</feature>
<keyword evidence="4 7" id="KW-1133">Transmembrane helix</keyword>
<evidence type="ECO:0000256" key="2">
    <source>
        <dbReference type="ARBA" id="ARBA00022475"/>
    </source>
</evidence>
<dbReference type="Pfam" id="PF02653">
    <property type="entry name" value="BPD_transp_2"/>
    <property type="match status" value="1"/>
</dbReference>
<name>A0AAU2VQR4_9ACTN</name>
<keyword evidence="2" id="KW-1003">Cell membrane</keyword>
<dbReference type="GO" id="GO:0005886">
    <property type="term" value="C:plasma membrane"/>
    <property type="evidence" value="ECO:0007669"/>
    <property type="project" value="UniProtKB-SubCell"/>
</dbReference>
<evidence type="ECO:0000256" key="6">
    <source>
        <dbReference type="SAM" id="MobiDB-lite"/>
    </source>
</evidence>
<organism evidence="8">
    <name type="scientific">Streptomyces sp. NBC_00008</name>
    <dbReference type="NCBI Taxonomy" id="2903610"/>
    <lineage>
        <taxon>Bacteria</taxon>
        <taxon>Bacillati</taxon>
        <taxon>Actinomycetota</taxon>
        <taxon>Actinomycetes</taxon>
        <taxon>Kitasatosporales</taxon>
        <taxon>Streptomycetaceae</taxon>
        <taxon>Streptomyces</taxon>
    </lineage>
</organism>
<proteinExistence type="predicted"/>
<feature type="transmembrane region" description="Helical" evidence="7">
    <location>
        <begin position="342"/>
        <end position="359"/>
    </location>
</feature>
<feature type="transmembrane region" description="Helical" evidence="7">
    <location>
        <begin position="111"/>
        <end position="134"/>
    </location>
</feature>
<evidence type="ECO:0000256" key="4">
    <source>
        <dbReference type="ARBA" id="ARBA00022989"/>
    </source>
</evidence>
<keyword evidence="3 7" id="KW-0812">Transmembrane</keyword>
<feature type="transmembrane region" description="Helical" evidence="7">
    <location>
        <begin position="396"/>
        <end position="415"/>
    </location>
</feature>
<dbReference type="InterPro" id="IPR001851">
    <property type="entry name" value="ABC_transp_permease"/>
</dbReference>
<evidence type="ECO:0000313" key="8">
    <source>
        <dbReference type="EMBL" id="WTW69229.1"/>
    </source>
</evidence>
<evidence type="ECO:0000256" key="5">
    <source>
        <dbReference type="ARBA" id="ARBA00023136"/>
    </source>
</evidence>
<keyword evidence="5 7" id="KW-0472">Membrane</keyword>
<feature type="transmembrane region" description="Helical" evidence="7">
    <location>
        <begin position="269"/>
        <end position="291"/>
    </location>
</feature>
<protein>
    <submittedName>
        <fullName evidence="8">ABC transporter permease</fullName>
    </submittedName>
</protein>
<evidence type="ECO:0000256" key="3">
    <source>
        <dbReference type="ARBA" id="ARBA00022692"/>
    </source>
</evidence>
<dbReference type="PANTHER" id="PTHR43370:SF1">
    <property type="entry name" value="GUANOSINE ABC TRANSPORTER PERMEASE PROTEIN NUPQ"/>
    <property type="match status" value="1"/>
</dbReference>
<feature type="transmembrane region" description="Helical" evidence="7">
    <location>
        <begin position="209"/>
        <end position="239"/>
    </location>
</feature>
<feature type="transmembrane region" description="Helical" evidence="7">
    <location>
        <begin position="366"/>
        <end position="384"/>
    </location>
</feature>
<feature type="transmembrane region" description="Helical" evidence="7">
    <location>
        <begin position="60"/>
        <end position="79"/>
    </location>
</feature>